<reference evidence="2" key="1">
    <citation type="journal article" date="2019" name="bioRxiv">
        <title>The Genome of the Zebra Mussel, Dreissena polymorpha: A Resource for Invasive Species Research.</title>
        <authorList>
            <person name="McCartney M.A."/>
            <person name="Auch B."/>
            <person name="Kono T."/>
            <person name="Mallez S."/>
            <person name="Zhang Y."/>
            <person name="Obille A."/>
            <person name="Becker A."/>
            <person name="Abrahante J.E."/>
            <person name="Garbe J."/>
            <person name="Badalamenti J.P."/>
            <person name="Herman A."/>
            <person name="Mangelson H."/>
            <person name="Liachko I."/>
            <person name="Sullivan S."/>
            <person name="Sone E.D."/>
            <person name="Koren S."/>
            <person name="Silverstein K.A.T."/>
            <person name="Beckman K.B."/>
            <person name="Gohl D.M."/>
        </authorList>
    </citation>
    <scope>NUCLEOTIDE SEQUENCE</scope>
    <source>
        <strain evidence="2">Duluth1</strain>
        <tissue evidence="2">Whole animal</tissue>
    </source>
</reference>
<sequence length="102" mass="11677">MLYNIAGDMVLAVDPDEYLTFKPQRRTVKVNTYSDNTSSNVLDRHITNNYHAFKIPSAQTNQYKNSFFRGNTCVDHLDDSVVRKQTSPPGSRLEAYSPVEIY</sequence>
<name>A0A9D4GHB3_DREPO</name>
<keyword evidence="3" id="KW-1185">Reference proteome</keyword>
<evidence type="ECO:0000313" key="2">
    <source>
        <dbReference type="EMBL" id="KAH3817179.1"/>
    </source>
</evidence>
<dbReference type="Proteomes" id="UP000828390">
    <property type="component" value="Unassembled WGS sequence"/>
</dbReference>
<feature type="region of interest" description="Disordered" evidence="1">
    <location>
        <begin position="83"/>
        <end position="102"/>
    </location>
</feature>
<gene>
    <name evidence="2" type="ORF">DPMN_118709</name>
</gene>
<organism evidence="2 3">
    <name type="scientific">Dreissena polymorpha</name>
    <name type="common">Zebra mussel</name>
    <name type="synonym">Mytilus polymorpha</name>
    <dbReference type="NCBI Taxonomy" id="45954"/>
    <lineage>
        <taxon>Eukaryota</taxon>
        <taxon>Metazoa</taxon>
        <taxon>Spiralia</taxon>
        <taxon>Lophotrochozoa</taxon>
        <taxon>Mollusca</taxon>
        <taxon>Bivalvia</taxon>
        <taxon>Autobranchia</taxon>
        <taxon>Heteroconchia</taxon>
        <taxon>Euheterodonta</taxon>
        <taxon>Imparidentia</taxon>
        <taxon>Neoheterodontei</taxon>
        <taxon>Myida</taxon>
        <taxon>Dreissenoidea</taxon>
        <taxon>Dreissenidae</taxon>
        <taxon>Dreissena</taxon>
    </lineage>
</organism>
<dbReference type="EMBL" id="JAIWYP010000005">
    <property type="protein sequence ID" value="KAH3817179.1"/>
    <property type="molecule type" value="Genomic_DNA"/>
</dbReference>
<protein>
    <submittedName>
        <fullName evidence="2">Uncharacterized protein</fullName>
    </submittedName>
</protein>
<reference evidence="2" key="2">
    <citation type="submission" date="2020-11" db="EMBL/GenBank/DDBJ databases">
        <authorList>
            <person name="McCartney M.A."/>
            <person name="Auch B."/>
            <person name="Kono T."/>
            <person name="Mallez S."/>
            <person name="Becker A."/>
            <person name="Gohl D.M."/>
            <person name="Silverstein K.A.T."/>
            <person name="Koren S."/>
            <person name="Bechman K.B."/>
            <person name="Herman A."/>
            <person name="Abrahante J.E."/>
            <person name="Garbe J."/>
        </authorList>
    </citation>
    <scope>NUCLEOTIDE SEQUENCE</scope>
    <source>
        <strain evidence="2">Duluth1</strain>
        <tissue evidence="2">Whole animal</tissue>
    </source>
</reference>
<evidence type="ECO:0000313" key="3">
    <source>
        <dbReference type="Proteomes" id="UP000828390"/>
    </source>
</evidence>
<evidence type="ECO:0000256" key="1">
    <source>
        <dbReference type="SAM" id="MobiDB-lite"/>
    </source>
</evidence>
<comment type="caution">
    <text evidence="2">The sequence shown here is derived from an EMBL/GenBank/DDBJ whole genome shotgun (WGS) entry which is preliminary data.</text>
</comment>
<accession>A0A9D4GHB3</accession>
<proteinExistence type="predicted"/>
<dbReference type="AlphaFoldDB" id="A0A9D4GHB3"/>